<keyword evidence="1" id="KW-0496">Mitochondrion</keyword>
<accession>A0A4Y5MZL0</accession>
<geneLocation type="mitochondrion" evidence="1"/>
<gene>
    <name evidence="1" type="primary">orf494</name>
</gene>
<proteinExistence type="predicted"/>
<evidence type="ECO:0000313" key="1">
    <source>
        <dbReference type="EMBL" id="QCW06816.1"/>
    </source>
</evidence>
<dbReference type="GeneID" id="40512566"/>
<name>A0A4Y5MZL0_9PEZI</name>
<protein>
    <submittedName>
        <fullName evidence="1">Uncharacterized protein</fullName>
    </submittedName>
</protein>
<dbReference type="AlphaFoldDB" id="A0A4Y5MZL0"/>
<sequence length="494" mass="59074">MNYFIKSLKNKHKSVALSLSNINFTKNSLCEEGLKIIRDIKARMNTNRLTFVNPSVTLTTKRMMSTSTKSKILELYTNKPNKIPKKSNLTTSDNILDEKSLLPKHQPASVVEWNQSVYSYDKNELRNLKFLHMIISRLIKIYFSSIPMFVRKKMYNVKRRLITNKVYLSSPTFKHTSSKILVTLYFFAEQGKYNINDSFQQKYKVKKNILRYFNVDYLLKNIDKNTFRSIIHRVWEAQLWLFKTKINSYWLDGILEKDKLQFFKANYDYLKEDWFKKSLVYYNDIINSISKIIKVIMLVYKLKLRRLDIDKLELRNIISKWINVLINNYPVKWIGKSQLRERLSNSGNTFKTFVPSCYWKIISGWTNYSCEVINLKIFENTQRKGNRGSKLVVWYDTIVKEQRIYGNEYKVNTSVLKIYSNKIFKNFFNHNPFIKIYKDSYFTSYYFRLININQTVLRLNKIKPNFFGHINNLKYLPFCAQSQCRYLSNISKEN</sequence>
<dbReference type="EMBL" id="MK820634">
    <property type="protein sequence ID" value="QCW06816.1"/>
    <property type="molecule type" value="Genomic_DNA"/>
</dbReference>
<reference evidence="1" key="1">
    <citation type="submission" date="2019-04" db="EMBL/GenBank/DDBJ databases">
        <authorList>
            <person name="Yu Z."/>
            <person name="Deng C."/>
        </authorList>
    </citation>
    <scope>NUCLEOTIDE SEQUENCE</scope>
</reference>
<dbReference type="RefSeq" id="YP_009663677.1">
    <property type="nucleotide sequence ID" value="NC_042947.1"/>
</dbReference>
<organism evidence="1">
    <name type="scientific">Dactylella tenuis</name>
    <dbReference type="NCBI Taxonomy" id="383872"/>
    <lineage>
        <taxon>Eukaryota</taxon>
        <taxon>Fungi</taxon>
        <taxon>Dikarya</taxon>
        <taxon>Ascomycota</taxon>
        <taxon>Pezizomycotina</taxon>
        <taxon>Orbiliomycetes</taxon>
        <taxon>Orbiliales</taxon>
        <taxon>Orbiliaceae</taxon>
        <taxon>Dactylella</taxon>
    </lineage>
</organism>